<evidence type="ECO:0000259" key="1">
    <source>
        <dbReference type="Pfam" id="PF02492"/>
    </source>
</evidence>
<dbReference type="Gene3D" id="3.40.50.300">
    <property type="entry name" value="P-loop containing nucleotide triphosphate hydrolases"/>
    <property type="match status" value="1"/>
</dbReference>
<name>A0ABP1G1Q9_9CHLO</name>
<proteinExistence type="predicted"/>
<dbReference type="PANTHER" id="PTHR13748">
    <property type="entry name" value="COBW-RELATED"/>
    <property type="match status" value="1"/>
</dbReference>
<dbReference type="InterPro" id="IPR003495">
    <property type="entry name" value="CobW/HypB/UreG_nucleotide-bd"/>
</dbReference>
<dbReference type="EMBL" id="CAXHTA020000015">
    <property type="protein sequence ID" value="CAL5225787.1"/>
    <property type="molecule type" value="Genomic_DNA"/>
</dbReference>
<feature type="domain" description="CobW/HypB/UreG nucleotide-binding" evidence="1">
    <location>
        <begin position="7"/>
        <end position="188"/>
    </location>
</feature>
<dbReference type="PANTHER" id="PTHR13748:SF70">
    <property type="entry name" value="COBW_HYPB_UREG NUCLEOTIDE-BINDING DOMAIN-CONTAINING PROTEIN"/>
    <property type="match status" value="1"/>
</dbReference>
<gene>
    <name evidence="2" type="primary">g8562</name>
    <name evidence="2" type="ORF">VP750_LOCUS7693</name>
</gene>
<reference evidence="2 3" key="1">
    <citation type="submission" date="2024-06" db="EMBL/GenBank/DDBJ databases">
        <authorList>
            <person name="Kraege A."/>
            <person name="Thomma B."/>
        </authorList>
    </citation>
    <scope>NUCLEOTIDE SEQUENCE [LARGE SCALE GENOMIC DNA]</scope>
</reference>
<protein>
    <submittedName>
        <fullName evidence="2">G8562 protein</fullName>
    </submittedName>
</protein>
<dbReference type="CDD" id="cd03112">
    <property type="entry name" value="CobW-like"/>
    <property type="match status" value="1"/>
</dbReference>
<sequence>MAPAKVPVTIITGFLGAGKTTLVNRILTEQHGKKLAVIENEFGEVGMDDGLVIQAKEEIVEMNNGCICCTVRGDLVRILTKLLKSKTKYDGILIETTGLADPAPVAQTFFVDDFLAERLLLDAIVTVVDCKHIEQHLDDKKPEGVENESVEQVAFADVILMNKTDLVSVGDRKRVSNRIKNINGTVELIETTKSNVDLNKIIGRNAFSLQKISDMEPDFLKAEGADH</sequence>
<comment type="caution">
    <text evidence="2">The sequence shown here is derived from an EMBL/GenBank/DDBJ whole genome shotgun (WGS) entry which is preliminary data.</text>
</comment>
<evidence type="ECO:0000313" key="3">
    <source>
        <dbReference type="Proteomes" id="UP001497392"/>
    </source>
</evidence>
<accession>A0ABP1G1Q9</accession>
<dbReference type="SUPFAM" id="SSF52540">
    <property type="entry name" value="P-loop containing nucleoside triphosphate hydrolases"/>
    <property type="match status" value="1"/>
</dbReference>
<organism evidence="2 3">
    <name type="scientific">Coccomyxa viridis</name>
    <dbReference type="NCBI Taxonomy" id="1274662"/>
    <lineage>
        <taxon>Eukaryota</taxon>
        <taxon>Viridiplantae</taxon>
        <taxon>Chlorophyta</taxon>
        <taxon>core chlorophytes</taxon>
        <taxon>Trebouxiophyceae</taxon>
        <taxon>Trebouxiophyceae incertae sedis</taxon>
        <taxon>Coccomyxaceae</taxon>
        <taxon>Coccomyxa</taxon>
    </lineage>
</organism>
<dbReference type="Pfam" id="PF02492">
    <property type="entry name" value="cobW"/>
    <property type="match status" value="1"/>
</dbReference>
<dbReference type="InterPro" id="IPR051316">
    <property type="entry name" value="Zinc-reg_GTPase_activator"/>
</dbReference>
<keyword evidence="3" id="KW-1185">Reference proteome</keyword>
<evidence type="ECO:0000313" key="2">
    <source>
        <dbReference type="EMBL" id="CAL5225787.1"/>
    </source>
</evidence>
<dbReference type="Proteomes" id="UP001497392">
    <property type="component" value="Unassembled WGS sequence"/>
</dbReference>
<dbReference type="InterPro" id="IPR027417">
    <property type="entry name" value="P-loop_NTPase"/>
</dbReference>